<dbReference type="Pfam" id="PF13302">
    <property type="entry name" value="Acetyltransf_3"/>
    <property type="match status" value="1"/>
</dbReference>
<protein>
    <submittedName>
        <fullName evidence="5">Ribosomal-protein-alanine acetyltransferase</fullName>
    </submittedName>
</protein>
<accession>A0AA37SQ05</accession>
<evidence type="ECO:0000256" key="3">
    <source>
        <dbReference type="ARBA" id="ARBA00038502"/>
    </source>
</evidence>
<keyword evidence="1" id="KW-0808">Transferase</keyword>
<dbReference type="InterPro" id="IPR016181">
    <property type="entry name" value="Acyl_CoA_acyltransferase"/>
</dbReference>
<evidence type="ECO:0000313" key="5">
    <source>
        <dbReference type="EMBL" id="GLR16761.1"/>
    </source>
</evidence>
<dbReference type="InterPro" id="IPR000182">
    <property type="entry name" value="GNAT_dom"/>
</dbReference>
<dbReference type="AlphaFoldDB" id="A0AA37SQ05"/>
<keyword evidence="2" id="KW-0012">Acyltransferase</keyword>
<dbReference type="PANTHER" id="PTHR43792">
    <property type="entry name" value="GNAT FAMILY, PUTATIVE (AFU_ORTHOLOGUE AFUA_3G00765)-RELATED-RELATED"/>
    <property type="match status" value="1"/>
</dbReference>
<dbReference type="PANTHER" id="PTHR43792:SF8">
    <property type="entry name" value="[RIBOSOMAL PROTEIN US5]-ALANINE N-ACETYLTRANSFERASE"/>
    <property type="match status" value="1"/>
</dbReference>
<dbReference type="GO" id="GO:0016747">
    <property type="term" value="F:acyltransferase activity, transferring groups other than amino-acyl groups"/>
    <property type="evidence" value="ECO:0007669"/>
    <property type="project" value="InterPro"/>
</dbReference>
<dbReference type="PROSITE" id="PS51186">
    <property type="entry name" value="GNAT"/>
    <property type="match status" value="1"/>
</dbReference>
<dbReference type="EMBL" id="BSOH01000007">
    <property type="protein sequence ID" value="GLR16761.1"/>
    <property type="molecule type" value="Genomic_DNA"/>
</dbReference>
<proteinExistence type="inferred from homology"/>
<dbReference type="Gene3D" id="3.40.630.30">
    <property type="match status" value="1"/>
</dbReference>
<evidence type="ECO:0000256" key="1">
    <source>
        <dbReference type="ARBA" id="ARBA00022679"/>
    </source>
</evidence>
<comment type="caution">
    <text evidence="5">The sequence shown here is derived from an EMBL/GenBank/DDBJ whole genome shotgun (WGS) entry which is preliminary data.</text>
</comment>
<dbReference type="SUPFAM" id="SSF55729">
    <property type="entry name" value="Acyl-CoA N-acyltransferases (Nat)"/>
    <property type="match status" value="1"/>
</dbReference>
<evidence type="ECO:0000259" key="4">
    <source>
        <dbReference type="PROSITE" id="PS51186"/>
    </source>
</evidence>
<comment type="similarity">
    <text evidence="3">Belongs to the acetyltransferase family. RimJ subfamily.</text>
</comment>
<evidence type="ECO:0000256" key="2">
    <source>
        <dbReference type="ARBA" id="ARBA00023315"/>
    </source>
</evidence>
<dbReference type="InterPro" id="IPR051531">
    <property type="entry name" value="N-acetyltransferase"/>
</dbReference>
<dbReference type="RefSeq" id="WP_235291052.1">
    <property type="nucleotide sequence ID" value="NZ_BSOH01000007.1"/>
</dbReference>
<name>A0AA37SQ05_9BACT</name>
<gene>
    <name evidence="5" type="primary">yjcK</name>
    <name evidence="5" type="ORF">GCM10007940_13760</name>
</gene>
<reference evidence="5" key="1">
    <citation type="journal article" date="2014" name="Int. J. Syst. Evol. Microbiol.">
        <title>Complete genome sequence of Corynebacterium casei LMG S-19264T (=DSM 44701T), isolated from a smear-ripened cheese.</title>
        <authorList>
            <consortium name="US DOE Joint Genome Institute (JGI-PGF)"/>
            <person name="Walter F."/>
            <person name="Albersmeier A."/>
            <person name="Kalinowski J."/>
            <person name="Ruckert C."/>
        </authorList>
    </citation>
    <scope>NUCLEOTIDE SEQUENCE</scope>
    <source>
        <strain evidence="5">NBRC 108769</strain>
    </source>
</reference>
<reference evidence="5" key="2">
    <citation type="submission" date="2023-01" db="EMBL/GenBank/DDBJ databases">
        <title>Draft genome sequence of Portibacter lacus strain NBRC 108769.</title>
        <authorList>
            <person name="Sun Q."/>
            <person name="Mori K."/>
        </authorList>
    </citation>
    <scope>NUCLEOTIDE SEQUENCE</scope>
    <source>
        <strain evidence="5">NBRC 108769</strain>
    </source>
</reference>
<feature type="domain" description="N-acetyltransferase" evidence="4">
    <location>
        <begin position="16"/>
        <end position="176"/>
    </location>
</feature>
<organism evidence="5 6">
    <name type="scientific">Portibacter lacus</name>
    <dbReference type="NCBI Taxonomy" id="1099794"/>
    <lineage>
        <taxon>Bacteria</taxon>
        <taxon>Pseudomonadati</taxon>
        <taxon>Bacteroidota</taxon>
        <taxon>Saprospiria</taxon>
        <taxon>Saprospirales</taxon>
        <taxon>Haliscomenobacteraceae</taxon>
        <taxon>Portibacter</taxon>
    </lineage>
</organism>
<evidence type="ECO:0000313" key="6">
    <source>
        <dbReference type="Proteomes" id="UP001156666"/>
    </source>
</evidence>
<keyword evidence="6" id="KW-1185">Reference proteome</keyword>
<sequence>MNTEYRQDALTHFDFIEFHQLFDRNRDRLKRYFPNTVAANETLEDSLAHLIEADEQRRKKEKYLFGVFDSKHIIAYVNVKNIEWDLKKCEIGYFIDQAYEGKGIMTEQIRTAVRFCFDDLGMNKVFLRIAEENIGSKKVAQKLGFVQEGMKKNGFRVGTGEMVNVEFHIILKKINQEYEF</sequence>
<dbReference type="Proteomes" id="UP001156666">
    <property type="component" value="Unassembled WGS sequence"/>
</dbReference>